<keyword evidence="3" id="KW-0274">FAD</keyword>
<dbReference type="PROSITE" id="PS51387">
    <property type="entry name" value="FAD_PCMH"/>
    <property type="match status" value="1"/>
</dbReference>
<dbReference type="PROSITE" id="PS00862">
    <property type="entry name" value="OX2_COVAL_FAD"/>
    <property type="match status" value="1"/>
</dbReference>
<dbReference type="InterPro" id="IPR050416">
    <property type="entry name" value="FAD-linked_Oxidoreductase"/>
</dbReference>
<dbReference type="Proteomes" id="UP000799779">
    <property type="component" value="Unassembled WGS sequence"/>
</dbReference>
<gene>
    <name evidence="6" type="ORF">P154DRAFT_551597</name>
</gene>
<protein>
    <submittedName>
        <fullName evidence="6">FAD-binding domain-containing protein</fullName>
    </submittedName>
</protein>
<dbReference type="InterPro" id="IPR006094">
    <property type="entry name" value="Oxid_FAD_bind_N"/>
</dbReference>
<dbReference type="InterPro" id="IPR016169">
    <property type="entry name" value="FAD-bd_PCMH_sub2"/>
</dbReference>
<dbReference type="SUPFAM" id="SSF56176">
    <property type="entry name" value="FAD-binding/transporter-associated domain-like"/>
    <property type="match status" value="1"/>
</dbReference>
<dbReference type="InterPro" id="IPR016166">
    <property type="entry name" value="FAD-bd_PCMH"/>
</dbReference>
<dbReference type="AlphaFoldDB" id="A0A6A5WTL2"/>
<dbReference type="Gene3D" id="3.40.462.20">
    <property type="match status" value="1"/>
</dbReference>
<keyword evidence="2" id="KW-0285">Flavoprotein</keyword>
<sequence length="483" mass="52150">MSDIDKLSSAFPESVFSAGSEEYKAAAGSYYSAFENEVKPLCFLQPKTAEELGGMLVKLTATNATTAVAVKGGGHMAWAGAANAEQGITIDLKNFKGIDLDLANGVVTLGVLENWASVYAKLAEHGLAICGGRVDKVAISGLTMGGGQSYHSRAMGFVCDNVTNYEVVLASGEVVQANKTTNPDLFVALKGGSNNFGIATKFTYPTFKQGPMWGGGTVVGGEAWPTIVDKVYAFVTSTDPADKHGAFIAACAYFPQAGLDGCVVSLTSTDPTNVSKNLRAMANIQPQYMNMIRETTTLSQLVEDEGKFNEDNKRGWWMTMTIKLSKEFLVKAQRLYQDMCQETAKRVAGFGLAMTLQPHTVDQLQASKDQGPNALGLSPEDGPLMNLLLCSLHEKVEEDEKSREAANKLLDDLTAVAKGLDVYHRYKFMNYATKGQEVIESYGPENVKMLWAVSQKYDPEGFFQKRVTGGHKLPCLNATIPAT</sequence>
<dbReference type="GO" id="GO:0016491">
    <property type="term" value="F:oxidoreductase activity"/>
    <property type="evidence" value="ECO:0007669"/>
    <property type="project" value="UniProtKB-KW"/>
</dbReference>
<dbReference type="InterPro" id="IPR016167">
    <property type="entry name" value="FAD-bd_PCMH_sub1"/>
</dbReference>
<feature type="domain" description="FAD-binding PCMH-type" evidence="5">
    <location>
        <begin position="36"/>
        <end position="209"/>
    </location>
</feature>
<reference evidence="6" key="1">
    <citation type="journal article" date="2020" name="Stud. Mycol.">
        <title>101 Dothideomycetes genomes: a test case for predicting lifestyles and emergence of pathogens.</title>
        <authorList>
            <person name="Haridas S."/>
            <person name="Albert R."/>
            <person name="Binder M."/>
            <person name="Bloem J."/>
            <person name="Labutti K."/>
            <person name="Salamov A."/>
            <person name="Andreopoulos B."/>
            <person name="Baker S."/>
            <person name="Barry K."/>
            <person name="Bills G."/>
            <person name="Bluhm B."/>
            <person name="Cannon C."/>
            <person name="Castanera R."/>
            <person name="Culley D."/>
            <person name="Daum C."/>
            <person name="Ezra D."/>
            <person name="Gonzalez J."/>
            <person name="Henrissat B."/>
            <person name="Kuo A."/>
            <person name="Liang C."/>
            <person name="Lipzen A."/>
            <person name="Lutzoni F."/>
            <person name="Magnuson J."/>
            <person name="Mondo S."/>
            <person name="Nolan M."/>
            <person name="Ohm R."/>
            <person name="Pangilinan J."/>
            <person name="Park H.-J."/>
            <person name="Ramirez L."/>
            <person name="Alfaro M."/>
            <person name="Sun H."/>
            <person name="Tritt A."/>
            <person name="Yoshinaga Y."/>
            <person name="Zwiers L.-H."/>
            <person name="Turgeon B."/>
            <person name="Goodwin S."/>
            <person name="Spatafora J."/>
            <person name="Crous P."/>
            <person name="Grigoriev I."/>
        </authorList>
    </citation>
    <scope>NUCLEOTIDE SEQUENCE</scope>
    <source>
        <strain evidence="6">CBS 123094</strain>
    </source>
</reference>
<evidence type="ECO:0000313" key="7">
    <source>
        <dbReference type="Proteomes" id="UP000799779"/>
    </source>
</evidence>
<dbReference type="InterPro" id="IPR006093">
    <property type="entry name" value="Oxy_OxRdtase_FAD_BS"/>
</dbReference>
<evidence type="ECO:0000256" key="3">
    <source>
        <dbReference type="ARBA" id="ARBA00022827"/>
    </source>
</evidence>
<comment type="similarity">
    <text evidence="1">Belongs to the oxygen-dependent FAD-linked oxidoreductase family.</text>
</comment>
<evidence type="ECO:0000313" key="6">
    <source>
        <dbReference type="EMBL" id="KAF2005170.1"/>
    </source>
</evidence>
<name>A0A6A5WTL2_9PLEO</name>
<dbReference type="Gene3D" id="3.30.465.10">
    <property type="match status" value="1"/>
</dbReference>
<organism evidence="6 7">
    <name type="scientific">Amniculicola lignicola CBS 123094</name>
    <dbReference type="NCBI Taxonomy" id="1392246"/>
    <lineage>
        <taxon>Eukaryota</taxon>
        <taxon>Fungi</taxon>
        <taxon>Dikarya</taxon>
        <taxon>Ascomycota</taxon>
        <taxon>Pezizomycotina</taxon>
        <taxon>Dothideomycetes</taxon>
        <taxon>Pleosporomycetidae</taxon>
        <taxon>Pleosporales</taxon>
        <taxon>Amniculicolaceae</taxon>
        <taxon>Amniculicola</taxon>
    </lineage>
</organism>
<accession>A0A6A5WTL2</accession>
<evidence type="ECO:0000256" key="4">
    <source>
        <dbReference type="ARBA" id="ARBA00023002"/>
    </source>
</evidence>
<keyword evidence="7" id="KW-1185">Reference proteome</keyword>
<dbReference type="OrthoDB" id="2151789at2759"/>
<dbReference type="Gene3D" id="3.30.43.10">
    <property type="entry name" value="Uridine Diphospho-n-acetylenolpyruvylglucosamine Reductase, domain 2"/>
    <property type="match status" value="1"/>
</dbReference>
<dbReference type="PANTHER" id="PTHR42973:SF22">
    <property type="entry name" value="FAD-BINDING PCMH-TYPE DOMAIN-CONTAINING PROTEIN-RELATED"/>
    <property type="match status" value="1"/>
</dbReference>
<dbReference type="PANTHER" id="PTHR42973">
    <property type="entry name" value="BINDING OXIDOREDUCTASE, PUTATIVE (AFU_ORTHOLOGUE AFUA_1G17690)-RELATED"/>
    <property type="match status" value="1"/>
</dbReference>
<keyword evidence="4" id="KW-0560">Oxidoreductase</keyword>
<evidence type="ECO:0000256" key="1">
    <source>
        <dbReference type="ARBA" id="ARBA00005466"/>
    </source>
</evidence>
<dbReference type="GO" id="GO:0071949">
    <property type="term" value="F:FAD binding"/>
    <property type="evidence" value="ECO:0007669"/>
    <property type="project" value="InterPro"/>
</dbReference>
<evidence type="ECO:0000256" key="2">
    <source>
        <dbReference type="ARBA" id="ARBA00022630"/>
    </source>
</evidence>
<proteinExistence type="inferred from homology"/>
<evidence type="ECO:0000259" key="5">
    <source>
        <dbReference type="PROSITE" id="PS51387"/>
    </source>
</evidence>
<dbReference type="Pfam" id="PF01565">
    <property type="entry name" value="FAD_binding_4"/>
    <property type="match status" value="1"/>
</dbReference>
<dbReference type="EMBL" id="ML977564">
    <property type="protein sequence ID" value="KAF2005170.1"/>
    <property type="molecule type" value="Genomic_DNA"/>
</dbReference>
<dbReference type="InterPro" id="IPR036318">
    <property type="entry name" value="FAD-bd_PCMH-like_sf"/>
</dbReference>